<comment type="caution">
    <text evidence="1">The sequence shown here is derived from an EMBL/GenBank/DDBJ whole genome shotgun (WGS) entry which is preliminary data.</text>
</comment>
<dbReference type="EMBL" id="JANJZL010000007">
    <property type="protein sequence ID" value="MCR2044605.1"/>
    <property type="molecule type" value="Genomic_DNA"/>
</dbReference>
<accession>A0A9X2MK95</accession>
<organism evidence="1 2">
    <name type="scientific">Anaerosalibacter massiliensis</name>
    <dbReference type="NCBI Taxonomy" id="1347392"/>
    <lineage>
        <taxon>Bacteria</taxon>
        <taxon>Bacillati</taxon>
        <taxon>Bacillota</taxon>
        <taxon>Tissierellia</taxon>
        <taxon>Tissierellales</taxon>
        <taxon>Sporanaerobacteraceae</taxon>
        <taxon>Anaerosalibacter</taxon>
    </lineage>
</organism>
<proteinExistence type="predicted"/>
<sequence>MEIRLNKSQEIEEYIENSGIELLDYFSKSRRYRINLKPGDVEQYKDSLIKLFKKSLDIDDESE</sequence>
<gene>
    <name evidence="1" type="ORF">NSA23_10830</name>
</gene>
<name>A0A9X2MK95_9FIRM</name>
<dbReference type="RefSeq" id="WP_042678586.1">
    <property type="nucleotide sequence ID" value="NZ_CABKTM010000007.1"/>
</dbReference>
<evidence type="ECO:0000313" key="2">
    <source>
        <dbReference type="Proteomes" id="UP001142078"/>
    </source>
</evidence>
<protein>
    <submittedName>
        <fullName evidence="1">Uncharacterized protein</fullName>
    </submittedName>
</protein>
<dbReference type="Proteomes" id="UP001142078">
    <property type="component" value="Unassembled WGS sequence"/>
</dbReference>
<keyword evidence="2" id="KW-1185">Reference proteome</keyword>
<dbReference type="AlphaFoldDB" id="A0A9X2MK95"/>
<reference evidence="1" key="1">
    <citation type="submission" date="2022-07" db="EMBL/GenBank/DDBJ databases">
        <title>Enhanced cultured diversity of the mouse gut microbiota enables custom-made synthetic communities.</title>
        <authorList>
            <person name="Afrizal A."/>
        </authorList>
    </citation>
    <scope>NUCLEOTIDE SEQUENCE</scope>
    <source>
        <strain evidence="1">DSM 29482</strain>
    </source>
</reference>
<evidence type="ECO:0000313" key="1">
    <source>
        <dbReference type="EMBL" id="MCR2044605.1"/>
    </source>
</evidence>